<dbReference type="PANTHER" id="PTHR30146">
    <property type="entry name" value="LACI-RELATED TRANSCRIPTIONAL REPRESSOR"/>
    <property type="match status" value="1"/>
</dbReference>
<dbReference type="SMART" id="SM00354">
    <property type="entry name" value="HTH_LACI"/>
    <property type="match status" value="1"/>
</dbReference>
<sequence>MKIMTDPKPSMGDLAKRLNVSKTTVSFILNGKAKEKRISESLVERVLAEAASLGYRPNQFAQSLRTGRTNIIGLMVEDISNPFFASIAKLIEEKVYQNGYKIVYCSTENDVARGKEFLTMFSTLSVDGCIIAPTQGMEQEIQSMLDSGKNLVLFDRIFGNEGAEAIMVNNQGGMYQAVEHLVARGRKNIGLVALALDDPEKEDRIIGFKQVIADHGLPSYVFPMPFKGGYEFYLQDIRDILEKNPELDAMVFGTNYLGIAGLEVINDMGLKIPDDMAMISFDDHDLFRIHRPGITVIAQPIEAIAQKVIDTLMLKLQSPVGTRPAGEVITLATSLIVRASS</sequence>
<dbReference type="GO" id="GO:0000976">
    <property type="term" value="F:transcription cis-regulatory region binding"/>
    <property type="evidence" value="ECO:0007669"/>
    <property type="project" value="TreeGrafter"/>
</dbReference>
<dbReference type="PANTHER" id="PTHR30146:SF138">
    <property type="entry name" value="TRANSCRIPTIONAL REGULATORY PROTEIN"/>
    <property type="match status" value="1"/>
</dbReference>
<dbReference type="OrthoDB" id="833520at2"/>
<dbReference type="InterPro" id="IPR046335">
    <property type="entry name" value="LacI/GalR-like_sensor"/>
</dbReference>
<evidence type="ECO:0000256" key="1">
    <source>
        <dbReference type="ARBA" id="ARBA00023015"/>
    </source>
</evidence>
<keyword evidence="1" id="KW-0805">Transcription regulation</keyword>
<dbReference type="SUPFAM" id="SSF53822">
    <property type="entry name" value="Periplasmic binding protein-like I"/>
    <property type="match status" value="1"/>
</dbReference>
<dbReference type="InterPro" id="IPR010982">
    <property type="entry name" value="Lambda_DNA-bd_dom_sf"/>
</dbReference>
<dbReference type="InterPro" id="IPR028082">
    <property type="entry name" value="Peripla_BP_I"/>
</dbReference>
<dbReference type="Gene3D" id="1.10.260.40">
    <property type="entry name" value="lambda repressor-like DNA-binding domains"/>
    <property type="match status" value="1"/>
</dbReference>
<dbReference type="CDD" id="cd01392">
    <property type="entry name" value="HTH_LacI"/>
    <property type="match status" value="1"/>
</dbReference>
<dbReference type="InterPro" id="IPR000843">
    <property type="entry name" value="HTH_LacI"/>
</dbReference>
<protein>
    <submittedName>
        <fullName evidence="5">LacI family transcriptional regulator</fullName>
    </submittedName>
</protein>
<evidence type="ECO:0000313" key="6">
    <source>
        <dbReference type="Proteomes" id="UP000306402"/>
    </source>
</evidence>
<keyword evidence="6" id="KW-1185">Reference proteome</keyword>
<feature type="domain" description="HTH lacI-type" evidence="4">
    <location>
        <begin position="9"/>
        <end position="66"/>
    </location>
</feature>
<evidence type="ECO:0000259" key="4">
    <source>
        <dbReference type="PROSITE" id="PS50932"/>
    </source>
</evidence>
<proteinExistence type="predicted"/>
<evidence type="ECO:0000256" key="2">
    <source>
        <dbReference type="ARBA" id="ARBA00023125"/>
    </source>
</evidence>
<name>A0A5R9L154_9BACT</name>
<accession>A0A5R9L154</accession>
<reference evidence="5 6" key="1">
    <citation type="submission" date="2019-05" db="EMBL/GenBank/DDBJ databases">
        <authorList>
            <person name="Qu J.-H."/>
        </authorList>
    </citation>
    <scope>NUCLEOTIDE SEQUENCE [LARGE SCALE GENOMIC DNA]</scope>
    <source>
        <strain evidence="5 6">T17</strain>
    </source>
</reference>
<keyword evidence="3" id="KW-0804">Transcription</keyword>
<dbReference type="GO" id="GO:0003700">
    <property type="term" value="F:DNA-binding transcription factor activity"/>
    <property type="evidence" value="ECO:0007669"/>
    <property type="project" value="TreeGrafter"/>
</dbReference>
<dbReference type="PROSITE" id="PS50932">
    <property type="entry name" value="HTH_LACI_2"/>
    <property type="match status" value="1"/>
</dbReference>
<dbReference type="Pfam" id="PF13377">
    <property type="entry name" value="Peripla_BP_3"/>
    <property type="match status" value="1"/>
</dbReference>
<gene>
    <name evidence="5" type="ORF">FEN17_00100</name>
</gene>
<organism evidence="5 6">
    <name type="scientific">Dyadobacter luticola</name>
    <dbReference type="NCBI Taxonomy" id="1979387"/>
    <lineage>
        <taxon>Bacteria</taxon>
        <taxon>Pseudomonadati</taxon>
        <taxon>Bacteroidota</taxon>
        <taxon>Cytophagia</taxon>
        <taxon>Cytophagales</taxon>
        <taxon>Spirosomataceae</taxon>
        <taxon>Dyadobacter</taxon>
    </lineage>
</organism>
<evidence type="ECO:0000256" key="3">
    <source>
        <dbReference type="ARBA" id="ARBA00023163"/>
    </source>
</evidence>
<dbReference type="EMBL" id="VCEJ01000002">
    <property type="protein sequence ID" value="TLV02087.1"/>
    <property type="molecule type" value="Genomic_DNA"/>
</dbReference>
<dbReference type="Gene3D" id="3.40.50.2300">
    <property type="match status" value="2"/>
</dbReference>
<keyword evidence="2" id="KW-0238">DNA-binding</keyword>
<evidence type="ECO:0000313" key="5">
    <source>
        <dbReference type="EMBL" id="TLV02087.1"/>
    </source>
</evidence>
<dbReference type="Proteomes" id="UP000306402">
    <property type="component" value="Unassembled WGS sequence"/>
</dbReference>
<dbReference type="AlphaFoldDB" id="A0A5R9L154"/>
<dbReference type="Pfam" id="PF00356">
    <property type="entry name" value="LacI"/>
    <property type="match status" value="1"/>
</dbReference>
<dbReference type="SUPFAM" id="SSF47413">
    <property type="entry name" value="lambda repressor-like DNA-binding domains"/>
    <property type="match status" value="1"/>
</dbReference>
<comment type="caution">
    <text evidence="5">The sequence shown here is derived from an EMBL/GenBank/DDBJ whole genome shotgun (WGS) entry which is preliminary data.</text>
</comment>